<protein>
    <submittedName>
        <fullName evidence="2">DUF4181 domain-containing protein</fullName>
    </submittedName>
</protein>
<feature type="transmembrane region" description="Helical" evidence="1">
    <location>
        <begin position="96"/>
        <end position="115"/>
    </location>
</feature>
<keyword evidence="3" id="KW-1185">Reference proteome</keyword>
<name>A0ABZ0RT40_9BACI</name>
<evidence type="ECO:0000313" key="3">
    <source>
        <dbReference type="Proteomes" id="UP001322664"/>
    </source>
</evidence>
<keyword evidence="1" id="KW-0472">Membrane</keyword>
<sequence length="116" mass="13684">MIITVFIVGFIMAGILDLLLRKKFKIEKNERFMDQYINKAHFVFEILLCAFFIVNVAVRGFPEKYLYFLLFLFFGLVFAVRLALEYIFKKAQRKYIISLAYMIVCLACALTILLFL</sequence>
<keyword evidence="1" id="KW-1133">Transmembrane helix</keyword>
<dbReference type="EMBL" id="CP137624">
    <property type="protein sequence ID" value="WPK11394.1"/>
    <property type="molecule type" value="Genomic_DNA"/>
</dbReference>
<organism evidence="2 3">
    <name type="scientific">Lysinibacillus louembei</name>
    <dbReference type="NCBI Taxonomy" id="1470088"/>
    <lineage>
        <taxon>Bacteria</taxon>
        <taxon>Bacillati</taxon>
        <taxon>Bacillota</taxon>
        <taxon>Bacilli</taxon>
        <taxon>Bacillales</taxon>
        <taxon>Bacillaceae</taxon>
        <taxon>Lysinibacillus</taxon>
    </lineage>
</organism>
<dbReference type="RefSeq" id="WP_293920034.1">
    <property type="nucleotide sequence ID" value="NZ_CP137624.1"/>
</dbReference>
<feature type="transmembrane region" description="Helical" evidence="1">
    <location>
        <begin position="65"/>
        <end position="84"/>
    </location>
</feature>
<evidence type="ECO:0000313" key="2">
    <source>
        <dbReference type="EMBL" id="WPK11394.1"/>
    </source>
</evidence>
<accession>A0ABZ0RT40</accession>
<keyword evidence="1" id="KW-0812">Transmembrane</keyword>
<feature type="transmembrane region" description="Helical" evidence="1">
    <location>
        <begin position="6"/>
        <end position="21"/>
    </location>
</feature>
<gene>
    <name evidence="2" type="ORF">R6U77_16095</name>
</gene>
<dbReference type="Proteomes" id="UP001322664">
    <property type="component" value="Chromosome"/>
</dbReference>
<proteinExistence type="predicted"/>
<dbReference type="InterPro" id="IPR025441">
    <property type="entry name" value="DUF4181"/>
</dbReference>
<reference evidence="2 3" key="1">
    <citation type="submission" date="2023-09" db="EMBL/GenBank/DDBJ databases">
        <authorList>
            <person name="Page C.A."/>
            <person name="Perez-Diaz I.M."/>
        </authorList>
    </citation>
    <scope>NUCLEOTIDE SEQUENCE [LARGE SCALE GENOMIC DNA]</scope>
    <source>
        <strain evidence="2 3">Ll15</strain>
    </source>
</reference>
<dbReference type="Pfam" id="PF13789">
    <property type="entry name" value="DUF4181"/>
    <property type="match status" value="1"/>
</dbReference>
<feature type="transmembrane region" description="Helical" evidence="1">
    <location>
        <begin position="42"/>
        <end position="59"/>
    </location>
</feature>
<evidence type="ECO:0000256" key="1">
    <source>
        <dbReference type="SAM" id="Phobius"/>
    </source>
</evidence>